<keyword evidence="1" id="KW-0677">Repeat</keyword>
<dbReference type="Pfam" id="PF19127">
    <property type="entry name" value="Choline_bind_3"/>
    <property type="match status" value="1"/>
</dbReference>
<organism evidence="2">
    <name type="scientific">uncultured Lactobacillus sp</name>
    <dbReference type="NCBI Taxonomy" id="153152"/>
    <lineage>
        <taxon>Bacteria</taxon>
        <taxon>Bacillati</taxon>
        <taxon>Bacillota</taxon>
        <taxon>Bacilli</taxon>
        <taxon>Lactobacillales</taxon>
        <taxon>Lactobacillaceae</taxon>
        <taxon>Lactobacillus</taxon>
        <taxon>environmental samples</taxon>
    </lineage>
</organism>
<name>A0A060BZT3_9LACO</name>
<dbReference type="Gene3D" id="2.10.270.10">
    <property type="entry name" value="Cholin Binding"/>
    <property type="match status" value="1"/>
</dbReference>
<dbReference type="EMBL" id="KF119050">
    <property type="protein sequence ID" value="AIA86315.1"/>
    <property type="molecule type" value="Genomic_DNA"/>
</dbReference>
<sequence>QVKNDFKELSDGSWLYLDNNGVAVTGEQEINDHTLYFDVDGKQVKDNMVKIVMEL</sequence>
<reference evidence="2" key="1">
    <citation type="journal article" date="2013" name="Environ. Microbiol.">
        <title>Seasonally variable intestinal metagenomes of the red palm weevil (Rhynchophorus ferrugineus).</title>
        <authorList>
            <person name="Jia S."/>
            <person name="Zhang X."/>
            <person name="Zhang G."/>
            <person name="Yin A."/>
            <person name="Zhang S."/>
            <person name="Li F."/>
            <person name="Wang L."/>
            <person name="Zhao D."/>
            <person name="Yun Q."/>
            <person name="Tala"/>
            <person name="Wang J."/>
            <person name="Sun G."/>
            <person name="Baabdullah M."/>
            <person name="Yu X."/>
            <person name="Hu S."/>
            <person name="Al-Mssallem I.S."/>
            <person name="Yu J."/>
        </authorList>
    </citation>
    <scope>NUCLEOTIDE SEQUENCE</scope>
</reference>
<evidence type="ECO:0000256" key="1">
    <source>
        <dbReference type="ARBA" id="ARBA00022737"/>
    </source>
</evidence>
<accession>A0A060BZT3</accession>
<dbReference type="AlphaFoldDB" id="A0A060BZT3"/>
<evidence type="ECO:0000313" key="2">
    <source>
        <dbReference type="EMBL" id="AIA86315.1"/>
    </source>
</evidence>
<dbReference type="InterPro" id="IPR018337">
    <property type="entry name" value="Cell_wall/Cho-bd_repeat"/>
</dbReference>
<proteinExistence type="predicted"/>
<dbReference type="SUPFAM" id="SSF69360">
    <property type="entry name" value="Cell wall binding repeat"/>
    <property type="match status" value="1"/>
</dbReference>
<protein>
    <submittedName>
        <fullName evidence="2">CAZy families GH70 protein</fullName>
    </submittedName>
</protein>
<feature type="non-terminal residue" evidence="2">
    <location>
        <position position="1"/>
    </location>
</feature>